<dbReference type="GO" id="GO:0005886">
    <property type="term" value="C:plasma membrane"/>
    <property type="evidence" value="ECO:0007669"/>
    <property type="project" value="UniProtKB-SubCell"/>
</dbReference>
<keyword evidence="4 6" id="KW-1133">Transmembrane helix</keyword>
<accession>A0A1F7WHC7</accession>
<reference evidence="7 8" key="1">
    <citation type="journal article" date="2016" name="Nat. Commun.">
        <title>Thousands of microbial genomes shed light on interconnected biogeochemical processes in an aquifer system.</title>
        <authorList>
            <person name="Anantharaman K."/>
            <person name="Brown C.T."/>
            <person name="Hug L.A."/>
            <person name="Sharon I."/>
            <person name="Castelle C.J."/>
            <person name="Probst A.J."/>
            <person name="Thomas B.C."/>
            <person name="Singh A."/>
            <person name="Wilkins M.J."/>
            <person name="Karaoz U."/>
            <person name="Brodie E.L."/>
            <person name="Williams K.H."/>
            <person name="Hubbard S.S."/>
            <person name="Banfield J.F."/>
        </authorList>
    </citation>
    <scope>NUCLEOTIDE SEQUENCE [LARGE SCALE GENOMIC DNA]</scope>
</reference>
<feature type="transmembrane region" description="Helical" evidence="6">
    <location>
        <begin position="151"/>
        <end position="173"/>
    </location>
</feature>
<evidence type="ECO:0000256" key="1">
    <source>
        <dbReference type="ARBA" id="ARBA00004651"/>
    </source>
</evidence>
<dbReference type="Proteomes" id="UP000176198">
    <property type="component" value="Unassembled WGS sequence"/>
</dbReference>
<evidence type="ECO:0000256" key="5">
    <source>
        <dbReference type="ARBA" id="ARBA00023136"/>
    </source>
</evidence>
<protein>
    <recommendedName>
        <fullName evidence="9">Flippase-like domain-containing protein</fullName>
    </recommendedName>
</protein>
<dbReference type="Pfam" id="PF03706">
    <property type="entry name" value="LPG_synthase_TM"/>
    <property type="match status" value="1"/>
</dbReference>
<dbReference type="PANTHER" id="PTHR39087">
    <property type="entry name" value="UPF0104 MEMBRANE PROTEIN MJ1595"/>
    <property type="match status" value="1"/>
</dbReference>
<feature type="transmembrane region" description="Helical" evidence="6">
    <location>
        <begin position="222"/>
        <end position="242"/>
    </location>
</feature>
<organism evidence="7 8">
    <name type="scientific">Candidatus Woesebacteria bacterium GWA1_41_8</name>
    <dbReference type="NCBI Taxonomy" id="1802471"/>
    <lineage>
        <taxon>Bacteria</taxon>
        <taxon>Candidatus Woeseibacteriota</taxon>
    </lineage>
</organism>
<dbReference type="PANTHER" id="PTHR39087:SF2">
    <property type="entry name" value="UPF0104 MEMBRANE PROTEIN MJ1595"/>
    <property type="match status" value="1"/>
</dbReference>
<name>A0A1F7WHC7_9BACT</name>
<keyword evidence="2" id="KW-1003">Cell membrane</keyword>
<gene>
    <name evidence="7" type="ORF">A2115_01565</name>
</gene>
<feature type="transmembrane region" description="Helical" evidence="6">
    <location>
        <begin position="249"/>
        <end position="266"/>
    </location>
</feature>
<sequence>MKKVFYVLVTTLFIATWFLLVDVKGALFLAIKGNWGLIFLALLAGFTSSLIASLRLKFLISIIGEIPYLEVLALGWLGGLISLILPFYVGGFSMAYLVSKKLKISYLKSFTVLFLDFAIGVLPTLILGIFSVIYFVQKKLVSFRSQPPETLGVAFLILLLLLIFFLVFVRRFNQGEIILRLKRGAQLFSNSQKKLILALFLNLLAFFFGLLSFYLYFLAFGLFPGILDFALAGSILGILGLVPGAFAKIGQYETFGVITLPFLLGLDKNGVFAVLLISHAISITTTLTLGLTSLYLLNLNFSKIGALFGLKRDGQN</sequence>
<dbReference type="EMBL" id="MGFJ01000028">
    <property type="protein sequence ID" value="OGM02180.1"/>
    <property type="molecule type" value="Genomic_DNA"/>
</dbReference>
<keyword evidence="5 6" id="KW-0472">Membrane</keyword>
<evidence type="ECO:0000256" key="3">
    <source>
        <dbReference type="ARBA" id="ARBA00022692"/>
    </source>
</evidence>
<feature type="transmembrane region" description="Helical" evidence="6">
    <location>
        <begin position="6"/>
        <end position="23"/>
    </location>
</feature>
<comment type="caution">
    <text evidence="7">The sequence shown here is derived from an EMBL/GenBank/DDBJ whole genome shotgun (WGS) entry which is preliminary data.</text>
</comment>
<comment type="subcellular location">
    <subcellularLocation>
        <location evidence="1">Cell membrane</location>
        <topology evidence="1">Multi-pass membrane protein</topology>
    </subcellularLocation>
</comment>
<proteinExistence type="predicted"/>
<evidence type="ECO:0000256" key="6">
    <source>
        <dbReference type="SAM" id="Phobius"/>
    </source>
</evidence>
<dbReference type="AlphaFoldDB" id="A0A1F7WHC7"/>
<feature type="transmembrane region" description="Helical" evidence="6">
    <location>
        <begin position="74"/>
        <end position="98"/>
    </location>
</feature>
<feature type="transmembrane region" description="Helical" evidence="6">
    <location>
        <begin position="272"/>
        <end position="297"/>
    </location>
</feature>
<dbReference type="InterPro" id="IPR022791">
    <property type="entry name" value="L-PG_synthase/AglD"/>
</dbReference>
<keyword evidence="3 6" id="KW-0812">Transmembrane</keyword>
<evidence type="ECO:0000256" key="4">
    <source>
        <dbReference type="ARBA" id="ARBA00022989"/>
    </source>
</evidence>
<feature type="transmembrane region" description="Helical" evidence="6">
    <location>
        <begin position="110"/>
        <end position="136"/>
    </location>
</feature>
<evidence type="ECO:0000313" key="7">
    <source>
        <dbReference type="EMBL" id="OGM02180.1"/>
    </source>
</evidence>
<evidence type="ECO:0008006" key="9">
    <source>
        <dbReference type="Google" id="ProtNLM"/>
    </source>
</evidence>
<feature type="transmembrane region" description="Helical" evidence="6">
    <location>
        <begin position="194"/>
        <end position="216"/>
    </location>
</feature>
<evidence type="ECO:0000256" key="2">
    <source>
        <dbReference type="ARBA" id="ARBA00022475"/>
    </source>
</evidence>
<feature type="transmembrane region" description="Helical" evidence="6">
    <location>
        <begin position="35"/>
        <end position="54"/>
    </location>
</feature>
<evidence type="ECO:0000313" key="8">
    <source>
        <dbReference type="Proteomes" id="UP000176198"/>
    </source>
</evidence>
<dbReference type="STRING" id="1802471.A2115_01565"/>